<dbReference type="Proteomes" id="UP000184222">
    <property type="component" value="Chromosome"/>
</dbReference>
<keyword evidence="3" id="KW-1185">Reference proteome</keyword>
<sequence length="74" mass="8119">MCLAIPAEIVEIKPENQAVANVGGVKKEVSLALLADSVEIGDFVIIHVGFALSKLDKEMAQQTLKDFEEMLQYK</sequence>
<dbReference type="GO" id="GO:1902670">
    <property type="term" value="F:carbon dioxide binding"/>
    <property type="evidence" value="ECO:0007669"/>
    <property type="project" value="TreeGrafter"/>
</dbReference>
<gene>
    <name evidence="2" type="ORF">F7310_10135</name>
</gene>
<dbReference type="EMBL" id="CP016796">
    <property type="protein sequence ID" value="API87687.1"/>
    <property type="molecule type" value="Genomic_DNA"/>
</dbReference>
<protein>
    <submittedName>
        <fullName evidence="2">Hydrogenase assembly protein HypC</fullName>
    </submittedName>
</protein>
<dbReference type="NCBIfam" id="TIGR00074">
    <property type="entry name" value="hypC_hupF"/>
    <property type="match status" value="1"/>
</dbReference>
<dbReference type="KEGG" id="frx:F7310_10135"/>
<dbReference type="RefSeq" id="WP_072713463.1">
    <property type="nucleotide sequence ID" value="NZ_CP016796.1"/>
</dbReference>
<dbReference type="STRING" id="573570.F7310_10135"/>
<organism evidence="2 3">
    <name type="scientific">Francisella uliginis</name>
    <dbReference type="NCBI Taxonomy" id="573570"/>
    <lineage>
        <taxon>Bacteria</taxon>
        <taxon>Pseudomonadati</taxon>
        <taxon>Pseudomonadota</taxon>
        <taxon>Gammaproteobacteria</taxon>
        <taxon>Thiotrichales</taxon>
        <taxon>Francisellaceae</taxon>
        <taxon>Francisella</taxon>
    </lineage>
</organism>
<dbReference type="Pfam" id="PF01455">
    <property type="entry name" value="HupF_HypC"/>
    <property type="match status" value="1"/>
</dbReference>
<reference evidence="2 3" key="1">
    <citation type="journal article" date="2016" name="Appl. Environ. Microbiol.">
        <title>Whole genome relationships among Francisella bacteria of diverse origin define new species and provide specific regions for detection.</title>
        <authorList>
            <person name="Challacombe J.F."/>
            <person name="Petersen J.M."/>
            <person name="Gallegos-Graves V."/>
            <person name="Hodge D."/>
            <person name="Pillai S."/>
            <person name="Kuske C.R."/>
        </authorList>
    </citation>
    <scope>NUCLEOTIDE SEQUENCE [LARGE SCALE GENOMIC DNA]</scope>
    <source>
        <strain evidence="3">TX07-7310</strain>
    </source>
</reference>
<evidence type="ECO:0000313" key="2">
    <source>
        <dbReference type="EMBL" id="API87687.1"/>
    </source>
</evidence>
<dbReference type="Gene3D" id="2.30.30.140">
    <property type="match status" value="1"/>
</dbReference>
<dbReference type="SUPFAM" id="SSF159127">
    <property type="entry name" value="HupF/HypC-like"/>
    <property type="match status" value="1"/>
</dbReference>
<name>A0A1L4BV26_9GAMM</name>
<comment type="similarity">
    <text evidence="1">Belongs to the HupF/HypC family.</text>
</comment>
<dbReference type="GO" id="GO:0051604">
    <property type="term" value="P:protein maturation"/>
    <property type="evidence" value="ECO:0007669"/>
    <property type="project" value="TreeGrafter"/>
</dbReference>
<proteinExistence type="inferred from homology"/>
<dbReference type="FunFam" id="2.30.30.140:FF:000022">
    <property type="entry name" value="Hydrogenase assembly chaperone HybG"/>
    <property type="match status" value="1"/>
</dbReference>
<dbReference type="GO" id="GO:0005506">
    <property type="term" value="F:iron ion binding"/>
    <property type="evidence" value="ECO:0007669"/>
    <property type="project" value="TreeGrafter"/>
</dbReference>
<dbReference type="PANTHER" id="PTHR35177:SF2">
    <property type="entry name" value="HYDROGENASE MATURATION FACTOR HYBG"/>
    <property type="match status" value="1"/>
</dbReference>
<dbReference type="PRINTS" id="PR00445">
    <property type="entry name" value="HUPFHYPC"/>
</dbReference>
<dbReference type="InterPro" id="IPR001109">
    <property type="entry name" value="Hydrogenase_HupF/HypC"/>
</dbReference>
<dbReference type="AlphaFoldDB" id="A0A1L4BV26"/>
<accession>A0A1L4BV26</accession>
<dbReference type="PANTHER" id="PTHR35177">
    <property type="entry name" value="HYDROGENASE MATURATION FACTOR HYBG"/>
    <property type="match status" value="1"/>
</dbReference>
<evidence type="ECO:0000256" key="1">
    <source>
        <dbReference type="ARBA" id="ARBA00006018"/>
    </source>
</evidence>
<dbReference type="OrthoDB" id="9806017at2"/>
<evidence type="ECO:0000313" key="3">
    <source>
        <dbReference type="Proteomes" id="UP000184222"/>
    </source>
</evidence>